<evidence type="ECO:0000313" key="3">
    <source>
        <dbReference type="Proteomes" id="UP000054217"/>
    </source>
</evidence>
<gene>
    <name evidence="2" type="ORF">M404DRAFT_33526</name>
</gene>
<keyword evidence="1" id="KW-0175">Coiled coil</keyword>
<evidence type="ECO:0000256" key="1">
    <source>
        <dbReference type="SAM" id="Coils"/>
    </source>
</evidence>
<dbReference type="OrthoDB" id="2688210at2759"/>
<reference evidence="3" key="2">
    <citation type="submission" date="2015-01" db="EMBL/GenBank/DDBJ databases">
        <title>Evolutionary Origins and Diversification of the Mycorrhizal Mutualists.</title>
        <authorList>
            <consortium name="DOE Joint Genome Institute"/>
            <consortium name="Mycorrhizal Genomics Consortium"/>
            <person name="Kohler A."/>
            <person name="Kuo A."/>
            <person name="Nagy L.G."/>
            <person name="Floudas D."/>
            <person name="Copeland A."/>
            <person name="Barry K.W."/>
            <person name="Cichocki N."/>
            <person name="Veneault-Fourrey C."/>
            <person name="LaButti K."/>
            <person name="Lindquist E.A."/>
            <person name="Lipzen A."/>
            <person name="Lundell T."/>
            <person name="Morin E."/>
            <person name="Murat C."/>
            <person name="Riley R."/>
            <person name="Ohm R."/>
            <person name="Sun H."/>
            <person name="Tunlid A."/>
            <person name="Henrissat B."/>
            <person name="Grigoriev I.V."/>
            <person name="Hibbett D.S."/>
            <person name="Martin F."/>
        </authorList>
    </citation>
    <scope>NUCLEOTIDE SEQUENCE [LARGE SCALE GENOMIC DNA]</scope>
    <source>
        <strain evidence="3">Marx 270</strain>
    </source>
</reference>
<protein>
    <submittedName>
        <fullName evidence="2">Uncharacterized protein</fullName>
    </submittedName>
</protein>
<proteinExistence type="predicted"/>
<sequence>MAIQPDFTTEEYQEACLHLVNDAVDDQQAANILATLWVLNNNKEKLNWQTCKEQEAQRVQDKAEQAKEELAETKHALICKVGVPSGPVNIPSLYAAHKLKKGEYCELYFFTNIGLAEAETFNPSIDDEALTLLKADNGQHIWVPASTTRDKSSVIKDEDLTWEQFGEASVRLISAMKEHNWEEERVDMHVDFWMAIEAHPWRHSPRTHLKRVLLLYQSQQRQRWHRALSTLNTWSLSELNQELLNDAREEILDREHSQELENLRKVQNTCPSNDTPTNITLPLSAFRSPSPLLSLAS</sequence>
<dbReference type="InParanoid" id="A0A0C3JF53"/>
<organism evidence="2 3">
    <name type="scientific">Pisolithus tinctorius Marx 270</name>
    <dbReference type="NCBI Taxonomy" id="870435"/>
    <lineage>
        <taxon>Eukaryota</taxon>
        <taxon>Fungi</taxon>
        <taxon>Dikarya</taxon>
        <taxon>Basidiomycota</taxon>
        <taxon>Agaricomycotina</taxon>
        <taxon>Agaricomycetes</taxon>
        <taxon>Agaricomycetidae</taxon>
        <taxon>Boletales</taxon>
        <taxon>Sclerodermatineae</taxon>
        <taxon>Pisolithaceae</taxon>
        <taxon>Pisolithus</taxon>
    </lineage>
</organism>
<dbReference type="HOGENOM" id="CLU_052398_0_0_1"/>
<evidence type="ECO:0000313" key="2">
    <source>
        <dbReference type="EMBL" id="KIN96231.1"/>
    </source>
</evidence>
<dbReference type="STRING" id="870435.A0A0C3JF53"/>
<dbReference type="Proteomes" id="UP000054217">
    <property type="component" value="Unassembled WGS sequence"/>
</dbReference>
<accession>A0A0C3JF53</accession>
<dbReference type="EMBL" id="KN832051">
    <property type="protein sequence ID" value="KIN96231.1"/>
    <property type="molecule type" value="Genomic_DNA"/>
</dbReference>
<reference evidence="2 3" key="1">
    <citation type="submission" date="2014-04" db="EMBL/GenBank/DDBJ databases">
        <authorList>
            <consortium name="DOE Joint Genome Institute"/>
            <person name="Kuo A."/>
            <person name="Kohler A."/>
            <person name="Costa M.D."/>
            <person name="Nagy L.G."/>
            <person name="Floudas D."/>
            <person name="Copeland A."/>
            <person name="Barry K.W."/>
            <person name="Cichocki N."/>
            <person name="Veneault-Fourrey C."/>
            <person name="LaButti K."/>
            <person name="Lindquist E.A."/>
            <person name="Lipzen A."/>
            <person name="Lundell T."/>
            <person name="Morin E."/>
            <person name="Murat C."/>
            <person name="Sun H."/>
            <person name="Tunlid A."/>
            <person name="Henrissat B."/>
            <person name="Grigoriev I.V."/>
            <person name="Hibbett D.S."/>
            <person name="Martin F."/>
            <person name="Nordberg H.P."/>
            <person name="Cantor M.N."/>
            <person name="Hua S.X."/>
        </authorList>
    </citation>
    <scope>NUCLEOTIDE SEQUENCE [LARGE SCALE GENOMIC DNA]</scope>
    <source>
        <strain evidence="2 3">Marx 270</strain>
    </source>
</reference>
<feature type="coiled-coil region" evidence="1">
    <location>
        <begin position="49"/>
        <end position="76"/>
    </location>
</feature>
<name>A0A0C3JF53_PISTI</name>
<dbReference type="AlphaFoldDB" id="A0A0C3JF53"/>
<keyword evidence="3" id="KW-1185">Reference proteome</keyword>